<dbReference type="HOGENOM" id="CLU_000537_7_1_9"/>
<dbReference type="Gene3D" id="3.40.50.2000">
    <property type="entry name" value="Glycogen Phosphorylase B"/>
    <property type="match status" value="2"/>
</dbReference>
<dbReference type="GeneID" id="93645869"/>
<reference evidence="4 5" key="1">
    <citation type="journal article" date="2015" name="Genome Announc.">
        <title>Complete genome sequences for 35 biothreat assay-relevant bacillus species.</title>
        <authorList>
            <person name="Johnson S.L."/>
            <person name="Daligault H.E."/>
            <person name="Davenport K.W."/>
            <person name="Jaissle J."/>
            <person name="Frey K.G."/>
            <person name="Ladner J.T."/>
            <person name="Broomall S.M."/>
            <person name="Bishop-Lilly K.A."/>
            <person name="Bruce D.C."/>
            <person name="Gibbons H.S."/>
            <person name="Coyne S.R."/>
            <person name="Lo C.C."/>
            <person name="Meincke L."/>
            <person name="Munk A.C."/>
            <person name="Koroleva G.I."/>
            <person name="Rosenzweig C.N."/>
            <person name="Palacios G.F."/>
            <person name="Redden C.L."/>
            <person name="Minogue T.D."/>
            <person name="Chain P.S."/>
        </authorList>
    </citation>
    <scope>NUCLEOTIDE SEQUENCE [LARGE SCALE GENOMIC DNA]</scope>
    <source>
        <strain evidence="5">ATCC 14581 / DSM 32 / JCM 2506 / NBRC 15308 / NCIMB 9376 / NCTC 10342 / NRRL B-14308 / VKM B-512</strain>
        <plasmid evidence="4 5">pBMV_2</plasmid>
    </source>
</reference>
<accession>A0A0B6AY25</accession>
<dbReference type="Proteomes" id="UP000031829">
    <property type="component" value="Plasmid pBMV_2"/>
</dbReference>
<organism evidence="4 5">
    <name type="scientific">Priestia megaterium (strain ATCC 14581 / DSM 32 / CCUG 1817 / JCM 2506 / NBRC 15308 / NCIMB 9376 / NCTC 10342 / NRRL B-14308 / VKM B-512 / Ford 19)</name>
    <name type="common">Bacillus megaterium</name>
    <dbReference type="NCBI Taxonomy" id="1348623"/>
    <lineage>
        <taxon>Bacteria</taxon>
        <taxon>Bacillati</taxon>
        <taxon>Bacillota</taxon>
        <taxon>Bacilli</taxon>
        <taxon>Bacillales</taxon>
        <taxon>Bacillaceae</taxon>
        <taxon>Priestia</taxon>
    </lineage>
</organism>
<evidence type="ECO:0000256" key="2">
    <source>
        <dbReference type="ARBA" id="ARBA00022676"/>
    </source>
</evidence>
<comment type="similarity">
    <text evidence="1">Belongs to the UDP-glycosyltransferase family.</text>
</comment>
<dbReference type="NCBIfam" id="TIGR01426">
    <property type="entry name" value="MGT"/>
    <property type="match status" value="1"/>
</dbReference>
<keyword evidence="4" id="KW-0614">Plasmid</keyword>
<dbReference type="SUPFAM" id="SSF53756">
    <property type="entry name" value="UDP-Glycosyltransferase/glycogen phosphorylase"/>
    <property type="match status" value="1"/>
</dbReference>
<keyword evidence="2" id="KW-0328">Glycosyltransferase</keyword>
<evidence type="ECO:0000313" key="5">
    <source>
        <dbReference type="Proteomes" id="UP000031829"/>
    </source>
</evidence>
<dbReference type="GO" id="GO:0016758">
    <property type="term" value="F:hexosyltransferase activity"/>
    <property type="evidence" value="ECO:0007669"/>
    <property type="project" value="InterPro"/>
</dbReference>
<dbReference type="PANTHER" id="PTHR48043">
    <property type="entry name" value="EG:EG0003.4 PROTEIN-RELATED"/>
    <property type="match status" value="1"/>
</dbReference>
<dbReference type="CDD" id="cd03784">
    <property type="entry name" value="GT1_Gtf-like"/>
    <property type="match status" value="1"/>
</dbReference>
<dbReference type="AlphaFoldDB" id="A0A0B6AY25"/>
<evidence type="ECO:0000313" key="4">
    <source>
        <dbReference type="EMBL" id="AJI25618.1"/>
    </source>
</evidence>
<dbReference type="GO" id="GO:0008194">
    <property type="term" value="F:UDP-glycosyltransferase activity"/>
    <property type="evidence" value="ECO:0007669"/>
    <property type="project" value="InterPro"/>
</dbReference>
<keyword evidence="3 4" id="KW-0808">Transferase</keyword>
<name>A0A0B6AY25_PRIM2</name>
<gene>
    <name evidence="4" type="ORF">BG04_5646</name>
</gene>
<protein>
    <submittedName>
        <fullName evidence="4">Glycosyltransferase, MGT family protein</fullName>
    </submittedName>
</protein>
<sequence>MGKVLFFNFPGEGHVNPTIALVEELVKQGEEVVYYCVEEYKGKIEKTGALFRPYENFLDPSHTTKRVEKKIDPLETLLHMGRSMDKVIENILNEIKGEKYDYVIYDNNFAAGWIIADILKLPKISSCTTFAINDKIFSTLMNIRGEMDKNSPKHQEIEEITTKWRDQYGVILTNNKNLMTCPGDLTLVYTSTLYQPDAEKFDESFVFVGPSIAKRHDTESIRLETNRDKKLIFISMGTVFNHQPELYTACFEAFRDSPYTVVLAVGRQTDLEQFNNAPSNFIVQPYVNQLEILKQADIFITHGGMNSSSEGLYFGVPLLVIPVMGDQPIVAKRIEELGAGLQLNRHELDALTLRNTTEQVLLNPSIKENSKRVGKSLREAGGYKRAVEAILKFKEDMNKRKPS</sequence>
<geneLocation type="plasmid" evidence="4 5">
    <name>pBMV_2</name>
</geneLocation>
<dbReference type="FunFam" id="3.40.50.2000:FF:000072">
    <property type="entry name" value="Glycosyl transferase"/>
    <property type="match status" value="1"/>
</dbReference>
<dbReference type="RefSeq" id="WP_034655870.1">
    <property type="nucleotide sequence ID" value="NZ_CP009921.1"/>
</dbReference>
<dbReference type="PANTHER" id="PTHR48043:SF145">
    <property type="entry name" value="FI06409P-RELATED"/>
    <property type="match status" value="1"/>
</dbReference>
<dbReference type="InterPro" id="IPR006326">
    <property type="entry name" value="UDPGT_MGT-like"/>
</dbReference>
<evidence type="ECO:0000256" key="3">
    <source>
        <dbReference type="ARBA" id="ARBA00022679"/>
    </source>
</evidence>
<evidence type="ECO:0000256" key="1">
    <source>
        <dbReference type="ARBA" id="ARBA00009995"/>
    </source>
</evidence>
<proteinExistence type="inferred from homology"/>
<dbReference type="InterPro" id="IPR002213">
    <property type="entry name" value="UDP_glucos_trans"/>
</dbReference>
<dbReference type="KEGG" id="bmeg:BG04_5646"/>
<dbReference type="Pfam" id="PF00201">
    <property type="entry name" value="UDPGT"/>
    <property type="match status" value="1"/>
</dbReference>
<dbReference type="InterPro" id="IPR050271">
    <property type="entry name" value="UDP-glycosyltransferase"/>
</dbReference>
<dbReference type="EMBL" id="CP009921">
    <property type="protein sequence ID" value="AJI25618.1"/>
    <property type="molecule type" value="Genomic_DNA"/>
</dbReference>